<organism evidence="1 2">
    <name type="scientific">Cannabis sativa</name>
    <name type="common">Hemp</name>
    <name type="synonym">Marijuana</name>
    <dbReference type="NCBI Taxonomy" id="3483"/>
    <lineage>
        <taxon>Eukaryota</taxon>
        <taxon>Viridiplantae</taxon>
        <taxon>Streptophyta</taxon>
        <taxon>Embryophyta</taxon>
        <taxon>Tracheophyta</taxon>
        <taxon>Spermatophyta</taxon>
        <taxon>Magnoliopsida</taxon>
        <taxon>eudicotyledons</taxon>
        <taxon>Gunneridae</taxon>
        <taxon>Pentapetalae</taxon>
        <taxon>rosids</taxon>
        <taxon>fabids</taxon>
        <taxon>Rosales</taxon>
        <taxon>Cannabaceae</taxon>
        <taxon>Cannabis</taxon>
    </lineage>
</organism>
<proteinExistence type="predicted"/>
<gene>
    <name evidence="1" type="primary">LOC115700535</name>
</gene>
<dbReference type="Gramene" id="novel_model_6688_5bd9a17a.4.5bd9b13c">
    <property type="protein sequence ID" value="cds.novel_model_6688_5bd9a17a.4.5bd9b13c"/>
    <property type="gene ID" value="novel_gene_3525_5bd9a17a"/>
</dbReference>
<reference evidence="1" key="1">
    <citation type="submission" date="2021-03" db="UniProtKB">
        <authorList>
            <consortium name="EnsemblPlants"/>
        </authorList>
    </citation>
    <scope>IDENTIFICATION</scope>
</reference>
<evidence type="ECO:0000313" key="1">
    <source>
        <dbReference type="EnsemblPlants" id="cds.novel_model_6688_5bd9a17a.4.5bd9b13c"/>
    </source>
</evidence>
<protein>
    <submittedName>
        <fullName evidence="1">Uncharacterized protein</fullName>
    </submittedName>
</protein>
<dbReference type="EMBL" id="UZAU01000785">
    <property type="status" value="NOT_ANNOTATED_CDS"/>
    <property type="molecule type" value="Genomic_DNA"/>
</dbReference>
<dbReference type="AlphaFoldDB" id="A0A803R9G3"/>
<dbReference type="EnsemblPlants" id="novel_model_6688_5bd9a17a.4.5bd9b13c">
    <property type="protein sequence ID" value="cds.novel_model_6688_5bd9a17a.4.5bd9b13c"/>
    <property type="gene ID" value="novel_gene_3525_5bd9a17a"/>
</dbReference>
<evidence type="ECO:0000313" key="2">
    <source>
        <dbReference type="Proteomes" id="UP000596661"/>
    </source>
</evidence>
<name>A0A803R9G3_CANSA</name>
<keyword evidence="2" id="KW-1185">Reference proteome</keyword>
<dbReference type="Proteomes" id="UP000596661">
    <property type="component" value="Unassembled WGS sequence"/>
</dbReference>
<sequence length="71" mass="7753">MFIKQSNSFSNLQEQLKTSTASRGSLTFSEAPSLMGLKDITDSLSGVYSEDGTDKLEKSSKNLIRSVSTRC</sequence>
<accession>A0A803R9G3</accession>